<evidence type="ECO:0000256" key="1">
    <source>
        <dbReference type="ARBA" id="ARBA00009674"/>
    </source>
</evidence>
<protein>
    <recommendedName>
        <fullName evidence="6">Vacuolar protein-sorting-associated protein 25</fullName>
    </recommendedName>
</protein>
<dbReference type="RefSeq" id="XP_003677710.1">
    <property type="nucleotide sequence ID" value="XM_003677662.1"/>
</dbReference>
<evidence type="ECO:0000313" key="5">
    <source>
        <dbReference type="Proteomes" id="UP000001640"/>
    </source>
</evidence>
<reference key="2">
    <citation type="submission" date="2011-08" db="EMBL/GenBank/DDBJ databases">
        <title>Genome sequence of Naumovozyma castellii.</title>
        <authorList>
            <person name="Gordon J.L."/>
            <person name="Armisen D."/>
            <person name="Proux-Wera E."/>
            <person name="OhEigeartaigh S.S."/>
            <person name="Byrne K.P."/>
            <person name="Wolfe K.H."/>
        </authorList>
    </citation>
    <scope>NUCLEOTIDE SEQUENCE</scope>
    <source>
        <strain>Type strain:CBS 4309</strain>
    </source>
</reference>
<dbReference type="InterPro" id="IPR014041">
    <property type="entry name" value="ESCRT-II_cplx_Vps25-sub_N"/>
</dbReference>
<dbReference type="eggNOG" id="KOG4068">
    <property type="taxonomic scope" value="Eukaryota"/>
</dbReference>
<dbReference type="HOGENOM" id="CLU_087657_1_1_1"/>
<dbReference type="KEGG" id="ncs:NCAS_0H00500"/>
<dbReference type="InterPro" id="IPR036390">
    <property type="entry name" value="WH_DNA-bd_sf"/>
</dbReference>
<dbReference type="GO" id="GO:0042803">
    <property type="term" value="F:protein homodimerization activity"/>
    <property type="evidence" value="ECO:0007669"/>
    <property type="project" value="TreeGrafter"/>
</dbReference>
<dbReference type="Proteomes" id="UP000001640">
    <property type="component" value="Chromosome 8"/>
</dbReference>
<dbReference type="STRING" id="1064592.G0VIN4"/>
<sequence>MQPLPPIYSFPPLYTRQPNSIIRNQQLNAWIDLILQYARENKCWTMAKTGTSTADPKFNIFHNESIQRSVSPMFIDEIWALMIKQSKAIVNNDNNNNYFILWQNIDSWASLILQWFEDSNKLNQVVTIYELSQGDETINWEFHQMPEPLLILALKPLCKRNRATMLKDEDGAPIAIKVI</sequence>
<keyword evidence="2" id="KW-0813">Transport</keyword>
<name>G0VIN4_NAUCA</name>
<dbReference type="PANTHER" id="PTHR13149:SF0">
    <property type="entry name" value="VACUOLAR PROTEIN-SORTING-ASSOCIATED PROTEIN 25"/>
    <property type="match status" value="1"/>
</dbReference>
<gene>
    <name evidence="4" type="primary">NCAS0H00500</name>
    <name evidence="4" type="ordered locus">NCAS_0H00500</name>
</gene>
<dbReference type="FunCoup" id="G0VIN4">
    <property type="interactions" value="889"/>
</dbReference>
<dbReference type="GO" id="GO:0043328">
    <property type="term" value="P:protein transport to vacuole involved in ubiquitin-dependent protein catabolic process via the multivesicular body sorting pathway"/>
    <property type="evidence" value="ECO:0007669"/>
    <property type="project" value="TreeGrafter"/>
</dbReference>
<dbReference type="GeneID" id="96905040"/>
<reference evidence="4 5" key="1">
    <citation type="journal article" date="2011" name="Proc. Natl. Acad. Sci. U.S.A.">
        <title>Evolutionary erosion of yeast sex chromosomes by mating-type switching accidents.</title>
        <authorList>
            <person name="Gordon J.L."/>
            <person name="Armisen D."/>
            <person name="Proux-Wera E."/>
            <person name="Oheigeartaigh S.S."/>
            <person name="Byrne K.P."/>
            <person name="Wolfe K.H."/>
        </authorList>
    </citation>
    <scope>NUCLEOTIDE SEQUENCE [LARGE SCALE GENOMIC DNA]</scope>
    <source>
        <strain evidence="5">ATCC 76901 / BCRC 22586 / CBS 4309 / NBRC 1992 / NRRL Y-12630</strain>
    </source>
</reference>
<dbReference type="GO" id="GO:0000122">
    <property type="term" value="P:negative regulation of transcription by RNA polymerase II"/>
    <property type="evidence" value="ECO:0007669"/>
    <property type="project" value="EnsemblFungi"/>
</dbReference>
<dbReference type="GO" id="GO:0005198">
    <property type="term" value="F:structural molecule activity"/>
    <property type="evidence" value="ECO:0007669"/>
    <property type="project" value="EnsemblFungi"/>
</dbReference>
<accession>G0VIN4</accession>
<dbReference type="OrthoDB" id="245150at2759"/>
<organism evidence="4 5">
    <name type="scientific">Naumovozyma castellii</name>
    <name type="common">Yeast</name>
    <name type="synonym">Saccharomyces castellii</name>
    <dbReference type="NCBI Taxonomy" id="27288"/>
    <lineage>
        <taxon>Eukaryota</taxon>
        <taxon>Fungi</taxon>
        <taxon>Dikarya</taxon>
        <taxon>Ascomycota</taxon>
        <taxon>Saccharomycotina</taxon>
        <taxon>Saccharomycetes</taxon>
        <taxon>Saccharomycetales</taxon>
        <taxon>Saccharomycetaceae</taxon>
        <taxon>Naumovozyma</taxon>
    </lineage>
</organism>
<dbReference type="EMBL" id="HE576759">
    <property type="protein sequence ID" value="CCC71360.1"/>
    <property type="molecule type" value="Genomic_DNA"/>
</dbReference>
<dbReference type="InterPro" id="IPR008570">
    <property type="entry name" value="ESCRT-II_cplx_Vps25-sub"/>
</dbReference>
<dbReference type="SUPFAM" id="SSF46785">
    <property type="entry name" value="Winged helix' DNA-binding domain"/>
    <property type="match status" value="2"/>
</dbReference>
<dbReference type="GO" id="GO:0006623">
    <property type="term" value="P:protein targeting to vacuole"/>
    <property type="evidence" value="ECO:0007669"/>
    <property type="project" value="EnsemblFungi"/>
</dbReference>
<dbReference type="GO" id="GO:1904669">
    <property type="term" value="P:ATP export"/>
    <property type="evidence" value="ECO:0007669"/>
    <property type="project" value="EnsemblFungi"/>
</dbReference>
<evidence type="ECO:0000256" key="3">
    <source>
        <dbReference type="ARBA" id="ARBA00022927"/>
    </source>
</evidence>
<dbReference type="PANTHER" id="PTHR13149">
    <property type="entry name" value="VACUOLAR PROTEIN SORTING-ASSOCIATED PROTEIN VPS25"/>
    <property type="match status" value="1"/>
</dbReference>
<proteinExistence type="inferred from homology"/>
<dbReference type="GO" id="GO:0000814">
    <property type="term" value="C:ESCRT II complex"/>
    <property type="evidence" value="ECO:0007669"/>
    <property type="project" value="EnsemblFungi"/>
</dbReference>
<dbReference type="AlphaFoldDB" id="G0VIN4"/>
<dbReference type="OMA" id="TRCLIMW"/>
<evidence type="ECO:0000313" key="4">
    <source>
        <dbReference type="EMBL" id="CCC71360.1"/>
    </source>
</evidence>
<evidence type="ECO:0008006" key="6">
    <source>
        <dbReference type="Google" id="ProtNLM"/>
    </source>
</evidence>
<evidence type="ECO:0000256" key="2">
    <source>
        <dbReference type="ARBA" id="ARBA00022448"/>
    </source>
</evidence>
<dbReference type="Gene3D" id="1.10.10.570">
    <property type="entry name" value="Winged helix' DNA-binding domain. Chain C. Domain 1"/>
    <property type="match status" value="1"/>
</dbReference>
<dbReference type="Gene3D" id="1.10.10.10">
    <property type="entry name" value="Winged helix-like DNA-binding domain superfamily/Winged helix DNA-binding domain"/>
    <property type="match status" value="1"/>
</dbReference>
<dbReference type="InParanoid" id="G0VIN4"/>
<keyword evidence="5" id="KW-1185">Reference proteome</keyword>
<comment type="similarity">
    <text evidence="1">Belongs to the VPS25 family.</text>
</comment>
<dbReference type="Pfam" id="PF05871">
    <property type="entry name" value="ESCRT-II"/>
    <property type="match status" value="1"/>
</dbReference>
<keyword evidence="3" id="KW-0653">Protein transport</keyword>
<dbReference type="InterPro" id="IPR036388">
    <property type="entry name" value="WH-like_DNA-bd_sf"/>
</dbReference>